<dbReference type="SUPFAM" id="SSF57701">
    <property type="entry name" value="Zn2/Cys6 DNA-binding domain"/>
    <property type="match status" value="1"/>
</dbReference>
<gene>
    <name evidence="4" type="ORF">SLS56_001947</name>
</gene>
<keyword evidence="5" id="KW-1185">Reference proteome</keyword>
<name>A0ABR3T738_9PEZI</name>
<evidence type="ECO:0000256" key="1">
    <source>
        <dbReference type="ARBA" id="ARBA00023242"/>
    </source>
</evidence>
<protein>
    <recommendedName>
        <fullName evidence="3">Zn(2)-C6 fungal-type domain-containing protein</fullName>
    </recommendedName>
</protein>
<feature type="domain" description="Zn(2)-C6 fungal-type" evidence="3">
    <location>
        <begin position="391"/>
        <end position="424"/>
    </location>
</feature>
<dbReference type="SMART" id="SM00066">
    <property type="entry name" value="GAL4"/>
    <property type="match status" value="1"/>
</dbReference>
<accession>A0ABR3T738</accession>
<dbReference type="CDD" id="cd00067">
    <property type="entry name" value="GAL4"/>
    <property type="match status" value="1"/>
</dbReference>
<feature type="region of interest" description="Disordered" evidence="2">
    <location>
        <begin position="358"/>
        <end position="382"/>
    </location>
</feature>
<sequence length="869" mass="95218">MPPLAAATPALQRDKLPAADWPATPEAAEQAAIGSRMWLPRSTACRSRRLLRAAYNRQTSGLSGGTSRLNNRVTRAAPPHHARFPQFDPGACPAIPWDDHLRFCGDDELRDGFLGMGNQFVDQPDLTSPADGPDFSLLHDASPTSPSVHLQPCLDMPTSAGPSALTQGLREWGDAAVHPAVVSPTMDLLSEELIGSCNMADSEPFNPLFLAEGANFMPADNTPSECSSFNSSVGSIPIPQASQQAFSEYSFCSEPSLGYTGSSFNSDRSFDTLYSAHKQSERLAPPPQNTLALHSQPQVSGWQQQQAKPIHFQRARRLTADQPKRGPPTSFGSGIQKNTLSFIHCRPSEDSRRILTYGAEHSPNGKRPRGRKNPLTPEQKKHAALMRRVKACESCRLRKEKCDPGIPCKACIEHFRTDLVRTPCRGKTLEDLASAMLSGAYTISSEVSFVNLTLGFGPPLLRQVRRVVPTHPDQLIHNHIVYDWPAPRGGETMLSSSPHQDLHSVLPAILADTSDLREELNEHLSKLVNDEQSFRQFPLYNSKLEVLKHVYMFFLGLNDPTHSHLLRTALKLLVLVHISDHTMLDTSAPLFFTFSRNASDARSMTPCLIRGQLGGVIPTLAQDLLREALSRLEGICLARRCTDWPTALATLATVCMAVESVQYHAAKEPYHAQFNVAPCGKSSGVNTFNRPAALTIPQNPRVVVFGPERPPFTSSAPSSFTTTSSSSSSIHDDIADDFSDSDATSPLSATHEESVDRLIKFYRHCFRGCHCSRLQDFVPATSASARRMQQQSESQDAVSARFVSGVKASLRSARAYLMQRRVVGGSVLRAISGKKEAGARGGVDGGRQEGKLRDMSVFFDRLLAKLFLD</sequence>
<dbReference type="Pfam" id="PF00172">
    <property type="entry name" value="Zn_clus"/>
    <property type="match status" value="1"/>
</dbReference>
<keyword evidence="1" id="KW-0539">Nucleus</keyword>
<dbReference type="Proteomes" id="UP001521116">
    <property type="component" value="Unassembled WGS sequence"/>
</dbReference>
<evidence type="ECO:0000259" key="3">
    <source>
        <dbReference type="PROSITE" id="PS50048"/>
    </source>
</evidence>
<dbReference type="PANTHER" id="PTHR35392">
    <property type="entry name" value="ZN(II)2CYS6 TRANSCRIPTION FACTOR (EUROFUNG)-RELATED-RELATED"/>
    <property type="match status" value="1"/>
</dbReference>
<proteinExistence type="predicted"/>
<reference evidence="4 5" key="1">
    <citation type="submission" date="2024-02" db="EMBL/GenBank/DDBJ databases">
        <title>De novo assembly and annotation of 12 fungi associated with fruit tree decline syndrome in Ontario, Canada.</title>
        <authorList>
            <person name="Sulman M."/>
            <person name="Ellouze W."/>
            <person name="Ilyukhin E."/>
        </authorList>
    </citation>
    <scope>NUCLEOTIDE SEQUENCE [LARGE SCALE GENOMIC DNA]</scope>
    <source>
        <strain evidence="4 5">M1-105</strain>
    </source>
</reference>
<evidence type="ECO:0000313" key="5">
    <source>
        <dbReference type="Proteomes" id="UP001521116"/>
    </source>
</evidence>
<dbReference type="PANTHER" id="PTHR35392:SF3">
    <property type="entry name" value="ZN(2)-C6 FUNGAL-TYPE DOMAIN-CONTAINING PROTEIN"/>
    <property type="match status" value="1"/>
</dbReference>
<dbReference type="EMBL" id="JAJVDC020000012">
    <property type="protein sequence ID" value="KAL1635193.1"/>
    <property type="molecule type" value="Genomic_DNA"/>
</dbReference>
<dbReference type="InterPro" id="IPR001138">
    <property type="entry name" value="Zn2Cys6_DnaBD"/>
</dbReference>
<dbReference type="InterPro" id="IPR036864">
    <property type="entry name" value="Zn2-C6_fun-type_DNA-bd_sf"/>
</dbReference>
<dbReference type="InterPro" id="IPR052973">
    <property type="entry name" value="Fungal_sec-metab_reg_TF"/>
</dbReference>
<evidence type="ECO:0000313" key="4">
    <source>
        <dbReference type="EMBL" id="KAL1635193.1"/>
    </source>
</evidence>
<evidence type="ECO:0000256" key="2">
    <source>
        <dbReference type="SAM" id="MobiDB-lite"/>
    </source>
</evidence>
<organism evidence="4 5">
    <name type="scientific">Neofusicoccum ribis</name>
    <dbReference type="NCBI Taxonomy" id="45134"/>
    <lineage>
        <taxon>Eukaryota</taxon>
        <taxon>Fungi</taxon>
        <taxon>Dikarya</taxon>
        <taxon>Ascomycota</taxon>
        <taxon>Pezizomycotina</taxon>
        <taxon>Dothideomycetes</taxon>
        <taxon>Dothideomycetes incertae sedis</taxon>
        <taxon>Botryosphaeriales</taxon>
        <taxon>Botryosphaeriaceae</taxon>
        <taxon>Neofusicoccum</taxon>
    </lineage>
</organism>
<feature type="region of interest" description="Disordered" evidence="2">
    <location>
        <begin position="712"/>
        <end position="735"/>
    </location>
</feature>
<dbReference type="PROSITE" id="PS50048">
    <property type="entry name" value="ZN2_CY6_FUNGAL_2"/>
    <property type="match status" value="1"/>
</dbReference>
<comment type="caution">
    <text evidence="4">The sequence shown here is derived from an EMBL/GenBank/DDBJ whole genome shotgun (WGS) entry which is preliminary data.</text>
</comment>
<feature type="compositionally biased region" description="Low complexity" evidence="2">
    <location>
        <begin position="712"/>
        <end position="729"/>
    </location>
</feature>